<dbReference type="Pfam" id="PF00480">
    <property type="entry name" value="ROK"/>
    <property type="match status" value="1"/>
</dbReference>
<dbReference type="EMBL" id="BMFT01000001">
    <property type="protein sequence ID" value="GGH27334.1"/>
    <property type="molecule type" value="Genomic_DNA"/>
</dbReference>
<evidence type="ECO:0000256" key="1">
    <source>
        <dbReference type="ARBA" id="ARBA00006479"/>
    </source>
</evidence>
<dbReference type="Gene3D" id="3.30.420.40">
    <property type="match status" value="2"/>
</dbReference>
<dbReference type="RefSeq" id="WP_188539856.1">
    <property type="nucleotide sequence ID" value="NZ_BMFT01000001.1"/>
</dbReference>
<dbReference type="PANTHER" id="PTHR18964">
    <property type="entry name" value="ROK (REPRESSOR, ORF, KINASE) FAMILY"/>
    <property type="match status" value="1"/>
</dbReference>
<dbReference type="PROSITE" id="PS01125">
    <property type="entry name" value="ROK"/>
    <property type="match status" value="1"/>
</dbReference>
<keyword evidence="3" id="KW-1185">Reference proteome</keyword>
<evidence type="ECO:0000313" key="2">
    <source>
        <dbReference type="EMBL" id="GGH27334.1"/>
    </source>
</evidence>
<gene>
    <name evidence="2" type="primary">glcK</name>
    <name evidence="2" type="ORF">GCM10008013_28710</name>
</gene>
<accession>A0ABQ1YKC1</accession>
<proteinExistence type="inferred from homology"/>
<protein>
    <submittedName>
        <fullName evidence="2">Glucokinase</fullName>
    </submittedName>
</protein>
<sequence>MKQYTIGIDLGGTNMKAAIFNNDLKTITEKSVPTEAAMGPNHVMDRMIKTIMEMIHTANLSANDIKCMGMGIPGLLDPNEGLSIFSPNFPDWENIHVVKHMKTFFDFPTFIDNDVRVNLYGEWRYGAGIGHQNLVLITLGTGLGSGIITDGKVMYGATSSAGEIGHLNMYREGRPCKCGSSGCLGRYVSAVGMVNTLIGKLNDGQRSIIEEWVERDTSKISAKMISDAYDLGDHVAIEVMHETGRILGFGLSNVINLLNPEVIIVGGGMSAAGDRLLNIVRETTAKHALKLSSSACKILQGQLGGTAGMIGAATYAIERLKLDRVAHT</sequence>
<dbReference type="PANTHER" id="PTHR18964:SF149">
    <property type="entry name" value="BIFUNCTIONAL UDP-N-ACETYLGLUCOSAMINE 2-EPIMERASE_N-ACETYLMANNOSAMINE KINASE"/>
    <property type="match status" value="1"/>
</dbReference>
<organism evidence="2 3">
    <name type="scientific">Paenibacillus segetis</name>
    <dbReference type="NCBI Taxonomy" id="1325360"/>
    <lineage>
        <taxon>Bacteria</taxon>
        <taxon>Bacillati</taxon>
        <taxon>Bacillota</taxon>
        <taxon>Bacilli</taxon>
        <taxon>Bacillales</taxon>
        <taxon>Paenibacillaceae</taxon>
        <taxon>Paenibacillus</taxon>
    </lineage>
</organism>
<dbReference type="InterPro" id="IPR049874">
    <property type="entry name" value="ROK_cs"/>
</dbReference>
<reference evidence="3" key="1">
    <citation type="journal article" date="2019" name="Int. J. Syst. Evol. Microbiol.">
        <title>The Global Catalogue of Microorganisms (GCM) 10K type strain sequencing project: providing services to taxonomists for standard genome sequencing and annotation.</title>
        <authorList>
            <consortium name="The Broad Institute Genomics Platform"/>
            <consortium name="The Broad Institute Genome Sequencing Center for Infectious Disease"/>
            <person name="Wu L."/>
            <person name="Ma J."/>
        </authorList>
    </citation>
    <scope>NUCLEOTIDE SEQUENCE [LARGE SCALE GENOMIC DNA]</scope>
    <source>
        <strain evidence="3">CGMCC 1.12769</strain>
    </source>
</reference>
<dbReference type="Proteomes" id="UP000659344">
    <property type="component" value="Unassembled WGS sequence"/>
</dbReference>
<dbReference type="InterPro" id="IPR000600">
    <property type="entry name" value="ROK"/>
</dbReference>
<dbReference type="SUPFAM" id="SSF53067">
    <property type="entry name" value="Actin-like ATPase domain"/>
    <property type="match status" value="1"/>
</dbReference>
<evidence type="ECO:0000313" key="3">
    <source>
        <dbReference type="Proteomes" id="UP000659344"/>
    </source>
</evidence>
<comment type="caution">
    <text evidence="2">The sequence shown here is derived from an EMBL/GenBank/DDBJ whole genome shotgun (WGS) entry which is preliminary data.</text>
</comment>
<name>A0ABQ1YKC1_9BACL</name>
<comment type="similarity">
    <text evidence="1">Belongs to the ROK (NagC/XylR) family.</text>
</comment>
<dbReference type="InterPro" id="IPR043129">
    <property type="entry name" value="ATPase_NBD"/>
</dbReference>